<dbReference type="EMBL" id="FNAV01000014">
    <property type="protein sequence ID" value="SDF18109.1"/>
    <property type="molecule type" value="Genomic_DNA"/>
</dbReference>
<keyword evidence="5 9" id="KW-0812">Transmembrane</keyword>
<keyword evidence="12" id="KW-1185">Reference proteome</keyword>
<organism evidence="11 12">
    <name type="scientific">Salipiger thiooxidans</name>
    <dbReference type="NCBI Taxonomy" id="282683"/>
    <lineage>
        <taxon>Bacteria</taxon>
        <taxon>Pseudomonadati</taxon>
        <taxon>Pseudomonadota</taxon>
        <taxon>Alphaproteobacteria</taxon>
        <taxon>Rhodobacterales</taxon>
        <taxon>Roseobacteraceae</taxon>
        <taxon>Salipiger</taxon>
    </lineage>
</organism>
<keyword evidence="6 9" id="KW-1133">Transmembrane helix</keyword>
<dbReference type="GO" id="GO:0022857">
    <property type="term" value="F:transmembrane transporter activity"/>
    <property type="evidence" value="ECO:0007669"/>
    <property type="project" value="UniProtKB-UniRule"/>
</dbReference>
<name>A0A1G7J0N8_9RHOB</name>
<protein>
    <recommendedName>
        <fullName evidence="9">TRAP transporter small permease protein</fullName>
    </recommendedName>
</protein>
<feature type="transmembrane region" description="Helical" evidence="9">
    <location>
        <begin position="16"/>
        <end position="37"/>
    </location>
</feature>
<dbReference type="AlphaFoldDB" id="A0A1G7J0N8"/>
<dbReference type="Proteomes" id="UP000198994">
    <property type="component" value="Unassembled WGS sequence"/>
</dbReference>
<dbReference type="RefSeq" id="WP_089962336.1">
    <property type="nucleotide sequence ID" value="NZ_FNAV01000014.1"/>
</dbReference>
<evidence type="ECO:0000313" key="11">
    <source>
        <dbReference type="EMBL" id="SDF18109.1"/>
    </source>
</evidence>
<feature type="domain" description="Tripartite ATP-independent periplasmic transporters DctQ component" evidence="10">
    <location>
        <begin position="32"/>
        <end position="157"/>
    </location>
</feature>
<dbReference type="GO" id="GO:0015740">
    <property type="term" value="P:C4-dicarboxylate transport"/>
    <property type="evidence" value="ECO:0007669"/>
    <property type="project" value="TreeGrafter"/>
</dbReference>
<comment type="similarity">
    <text evidence="8 9">Belongs to the TRAP transporter small permease family.</text>
</comment>
<evidence type="ECO:0000256" key="1">
    <source>
        <dbReference type="ARBA" id="ARBA00004429"/>
    </source>
</evidence>
<evidence type="ECO:0000259" key="10">
    <source>
        <dbReference type="Pfam" id="PF04290"/>
    </source>
</evidence>
<dbReference type="Pfam" id="PF04290">
    <property type="entry name" value="DctQ"/>
    <property type="match status" value="1"/>
</dbReference>
<keyword evidence="3" id="KW-1003">Cell membrane</keyword>
<feature type="transmembrane region" description="Helical" evidence="9">
    <location>
        <begin position="139"/>
        <end position="163"/>
    </location>
</feature>
<evidence type="ECO:0000256" key="4">
    <source>
        <dbReference type="ARBA" id="ARBA00022519"/>
    </source>
</evidence>
<keyword evidence="4 9" id="KW-0997">Cell inner membrane</keyword>
<evidence type="ECO:0000256" key="5">
    <source>
        <dbReference type="ARBA" id="ARBA00022692"/>
    </source>
</evidence>
<dbReference type="STRING" id="282683.SAMN04488105_11410"/>
<evidence type="ECO:0000256" key="2">
    <source>
        <dbReference type="ARBA" id="ARBA00022448"/>
    </source>
</evidence>
<reference evidence="12" key="1">
    <citation type="submission" date="2016-10" db="EMBL/GenBank/DDBJ databases">
        <authorList>
            <person name="Varghese N."/>
            <person name="Submissions S."/>
        </authorList>
    </citation>
    <scope>NUCLEOTIDE SEQUENCE [LARGE SCALE GENOMIC DNA]</scope>
    <source>
        <strain evidence="12">DSM 10146</strain>
    </source>
</reference>
<comment type="subunit">
    <text evidence="9">The complex comprises the extracytoplasmic solute receptor protein and the two transmembrane proteins.</text>
</comment>
<comment type="subcellular location">
    <subcellularLocation>
        <location evidence="1 9">Cell inner membrane</location>
        <topology evidence="1 9">Multi-pass membrane protein</topology>
    </subcellularLocation>
</comment>
<feature type="transmembrane region" description="Helical" evidence="9">
    <location>
        <begin position="95"/>
        <end position="119"/>
    </location>
</feature>
<dbReference type="GO" id="GO:0005886">
    <property type="term" value="C:plasma membrane"/>
    <property type="evidence" value="ECO:0007669"/>
    <property type="project" value="UniProtKB-SubCell"/>
</dbReference>
<evidence type="ECO:0000256" key="3">
    <source>
        <dbReference type="ARBA" id="ARBA00022475"/>
    </source>
</evidence>
<dbReference type="PANTHER" id="PTHR35011">
    <property type="entry name" value="2,3-DIKETO-L-GULONATE TRAP TRANSPORTER SMALL PERMEASE PROTEIN YIAM"/>
    <property type="match status" value="1"/>
</dbReference>
<gene>
    <name evidence="11" type="ORF">SAMN04488105_11410</name>
</gene>
<dbReference type="OrthoDB" id="4964541at2"/>
<accession>A0A1G7J0N8</accession>
<evidence type="ECO:0000256" key="6">
    <source>
        <dbReference type="ARBA" id="ARBA00022989"/>
    </source>
</evidence>
<dbReference type="PANTHER" id="PTHR35011:SF2">
    <property type="entry name" value="2,3-DIKETO-L-GULONATE TRAP TRANSPORTER SMALL PERMEASE PROTEIN YIAM"/>
    <property type="match status" value="1"/>
</dbReference>
<keyword evidence="2 9" id="KW-0813">Transport</keyword>
<comment type="function">
    <text evidence="9">Part of the tripartite ATP-independent periplasmic (TRAP) transport system.</text>
</comment>
<evidence type="ECO:0000256" key="9">
    <source>
        <dbReference type="RuleBase" id="RU369079"/>
    </source>
</evidence>
<keyword evidence="7 9" id="KW-0472">Membrane</keyword>
<feature type="transmembrane region" description="Helical" evidence="9">
    <location>
        <begin position="57"/>
        <end position="74"/>
    </location>
</feature>
<evidence type="ECO:0000256" key="8">
    <source>
        <dbReference type="ARBA" id="ARBA00038436"/>
    </source>
</evidence>
<evidence type="ECO:0000313" key="12">
    <source>
        <dbReference type="Proteomes" id="UP000198994"/>
    </source>
</evidence>
<sequence length="177" mass="18585">MQPPPIVTGIVRAADLVLAALEAFLVFVLAAMIVLVFGNVVLRYGFDSGITVTDEVSRMMFVWIAFAGAIAVSRRHQQLGVDFVVAALPVLPRRIVHLLGNLAILFCCWVLVSGAWGQMQLNWINTAPVSGLPTALTYAAPWLGGIGIGCVAFANALGAAFGYTAGAMASGEEDHGA</sequence>
<dbReference type="InterPro" id="IPR055348">
    <property type="entry name" value="DctQ"/>
</dbReference>
<proteinExistence type="inferred from homology"/>
<dbReference type="InterPro" id="IPR007387">
    <property type="entry name" value="TRAP_DctQ"/>
</dbReference>
<evidence type="ECO:0000256" key="7">
    <source>
        <dbReference type="ARBA" id="ARBA00023136"/>
    </source>
</evidence>